<feature type="domain" description="Glycosyl hydrolase family 36 N-terminal" evidence="6">
    <location>
        <begin position="24"/>
        <end position="243"/>
    </location>
</feature>
<evidence type="ECO:0000256" key="3">
    <source>
        <dbReference type="ARBA" id="ARBA00022801"/>
    </source>
</evidence>
<evidence type="ECO:0000256" key="1">
    <source>
        <dbReference type="ARBA" id="ARBA00001255"/>
    </source>
</evidence>
<dbReference type="SUPFAM" id="SSF51445">
    <property type="entry name" value="(Trans)glycosidases"/>
    <property type="match status" value="1"/>
</dbReference>
<dbReference type="Pfam" id="PF02065">
    <property type="entry name" value="Melibiase"/>
    <property type="match status" value="1"/>
</dbReference>
<dbReference type="PANTHER" id="PTHR43053:SF3">
    <property type="entry name" value="ALPHA-GALACTOSIDASE C-RELATED"/>
    <property type="match status" value="1"/>
</dbReference>
<evidence type="ECO:0000256" key="4">
    <source>
        <dbReference type="ARBA" id="ARBA00023295"/>
    </source>
</evidence>
<evidence type="ECO:0000313" key="8">
    <source>
        <dbReference type="Proteomes" id="UP001332931"/>
    </source>
</evidence>
<dbReference type="PRINTS" id="PR00743">
    <property type="entry name" value="GLHYDRLASE36"/>
</dbReference>
<comment type="catalytic activity">
    <reaction evidence="1">
        <text>Hydrolysis of terminal, non-reducing alpha-D-galactose residues in alpha-D-galactosides, including galactose oligosaccharides, galactomannans and galactolipids.</text>
        <dbReference type="EC" id="3.2.1.22"/>
    </reaction>
</comment>
<proteinExistence type="predicted"/>
<dbReference type="InterPro" id="IPR002252">
    <property type="entry name" value="Glyco_hydro_36"/>
</dbReference>
<dbReference type="InterPro" id="IPR038417">
    <property type="entry name" value="Alpga-gal_N_sf"/>
</dbReference>
<dbReference type="InterPro" id="IPR031705">
    <property type="entry name" value="Glyco_hydro_36_C"/>
</dbReference>
<name>A0ABU7R815_9ACTN</name>
<evidence type="ECO:0000259" key="6">
    <source>
        <dbReference type="Pfam" id="PF16875"/>
    </source>
</evidence>
<feature type="domain" description="Glycosyl hydrolase family 36 C-terminal" evidence="5">
    <location>
        <begin position="605"/>
        <end position="685"/>
    </location>
</feature>
<keyword evidence="8" id="KW-1185">Reference proteome</keyword>
<dbReference type="Pfam" id="PF16874">
    <property type="entry name" value="Glyco_hydro_36C"/>
    <property type="match status" value="1"/>
</dbReference>
<dbReference type="RefSeq" id="WP_330957489.1">
    <property type="nucleotide sequence ID" value="NZ_JAZGJQ010000001.1"/>
</dbReference>
<gene>
    <name evidence="7" type="ORF">VXJ25_01770</name>
</gene>
<organism evidence="7 8">
    <name type="scientific">Olsenella absiana</name>
    <dbReference type="NCBI Taxonomy" id="3115222"/>
    <lineage>
        <taxon>Bacteria</taxon>
        <taxon>Bacillati</taxon>
        <taxon>Actinomycetota</taxon>
        <taxon>Coriobacteriia</taxon>
        <taxon>Coriobacteriales</taxon>
        <taxon>Atopobiaceae</taxon>
        <taxon>Olsenella</taxon>
    </lineage>
</organism>
<dbReference type="CDD" id="cd14791">
    <property type="entry name" value="GH36"/>
    <property type="match status" value="1"/>
</dbReference>
<evidence type="ECO:0000259" key="5">
    <source>
        <dbReference type="Pfam" id="PF16874"/>
    </source>
</evidence>
<dbReference type="InterPro" id="IPR031704">
    <property type="entry name" value="Glyco_hydro_36_N"/>
</dbReference>
<dbReference type="Proteomes" id="UP001332931">
    <property type="component" value="Unassembled WGS sequence"/>
</dbReference>
<comment type="caution">
    <text evidence="7">The sequence shown here is derived from an EMBL/GenBank/DDBJ whole genome shotgun (WGS) entry which is preliminary data.</text>
</comment>
<evidence type="ECO:0000313" key="7">
    <source>
        <dbReference type="EMBL" id="MEE6146727.1"/>
    </source>
</evidence>
<evidence type="ECO:0000256" key="2">
    <source>
        <dbReference type="ARBA" id="ARBA00012755"/>
    </source>
</evidence>
<dbReference type="EC" id="3.2.1.22" evidence="2"/>
<keyword evidence="3 7" id="KW-0378">Hydrolase</keyword>
<dbReference type="EMBL" id="JAZGJQ010000001">
    <property type="protein sequence ID" value="MEE6146727.1"/>
    <property type="molecule type" value="Genomic_DNA"/>
</dbReference>
<dbReference type="PANTHER" id="PTHR43053">
    <property type="entry name" value="GLYCOSIDASE FAMILY 31"/>
    <property type="match status" value="1"/>
</dbReference>
<protein>
    <recommendedName>
        <fullName evidence="2">alpha-galactosidase</fullName>
        <ecNumber evidence="2">3.2.1.22</ecNumber>
    </recommendedName>
</protein>
<reference evidence="7 8" key="1">
    <citation type="submission" date="2024-01" db="EMBL/GenBank/DDBJ databases">
        <title>Description of Olsenella sp. nov., isolated from pig feces.</title>
        <authorList>
            <person name="Chang Y.-H."/>
        </authorList>
    </citation>
    <scope>NUCLEOTIDE SEQUENCE [LARGE SCALE GENOMIC DNA]</scope>
    <source>
        <strain evidence="7 8">YH-ols2223</strain>
    </source>
</reference>
<dbReference type="Gene3D" id="3.20.20.70">
    <property type="entry name" value="Aldolase class I"/>
    <property type="match status" value="1"/>
</dbReference>
<sequence>MGDVRRLDAGGVTVLVRLEAAAPPEVLYWGASLPELGEGDALSLDASGIVGTWLVPLSSVGAWNEEPGLSGSFGGRGFSPRFDDFEVEGGPSELTFSSTDDRGRLRLEGRLAIEPSGLLALRARVTNLAAEPYDLSALTLCLPVPERESQILEETGDWAREHVIQRHEFTYGTHQRVVRNCQPQDVSSVYGTCVPRAGWREGSAHLVHVAWSGNTRVEAQATYQGQRFLRAGEWLAPGEVTLARGESYETPWVYASAGEGLDEVAHRFHAHVRALPSHPRTPRPVTINTWEAVGFHQDEAKLRELADVAARVGVERFVLDDGWFSTRRWDDAGLGDWWVAPDVFPDGLRPLADHVHGLGMQFGIWFEPESANVDSEVFRAHPDWVLRPEGAEGRLPADVRNQQVLNLAIPACFDHVLGQMCAVIEEVGADYVKWDHNRELWEAGDARTGRAAYHEQTLACWRLMDALHERFPGLELESCASGGGRIDLGVMERAQRVWGSDDLDPVERWHIHDGTDLILPPEVVGCHIGKPKSNATGRISTLQTRAAGSLLYHLGIEWDITQLDEEELGRLAEWVSAYKRVRGMTERGTLVHSFVSKAVPAVRGIVSEDGRQAVYVLFCEETSPFEACQPVPLPGLRADVRYRVRALPGVWQQDRWAMRLKTGWWRDGGSVELTGALLGAVGLEFCKMNPGTAVALACEAVGDGAADA</sequence>
<dbReference type="Gene3D" id="2.70.98.60">
    <property type="entry name" value="alpha-galactosidase from lactobacil brevis"/>
    <property type="match status" value="1"/>
</dbReference>
<keyword evidence="4 7" id="KW-0326">Glycosidase</keyword>
<dbReference type="Pfam" id="PF16875">
    <property type="entry name" value="Glyco_hydro_36N"/>
    <property type="match status" value="1"/>
</dbReference>
<dbReference type="InterPro" id="IPR050985">
    <property type="entry name" value="Alpha-glycosidase_related"/>
</dbReference>
<dbReference type="InterPro" id="IPR017853">
    <property type="entry name" value="GH"/>
</dbReference>
<dbReference type="GO" id="GO:0004557">
    <property type="term" value="F:alpha-galactosidase activity"/>
    <property type="evidence" value="ECO:0007669"/>
    <property type="project" value="UniProtKB-EC"/>
</dbReference>
<accession>A0ABU7R815</accession>
<dbReference type="InterPro" id="IPR013785">
    <property type="entry name" value="Aldolase_TIM"/>
</dbReference>